<evidence type="ECO:0000256" key="1">
    <source>
        <dbReference type="ARBA" id="ARBA00004790"/>
    </source>
</evidence>
<feature type="domain" description="Cytidyltransferase-like" evidence="8">
    <location>
        <begin position="6"/>
        <end position="185"/>
    </location>
</feature>
<dbReference type="PANTHER" id="PTHR39321:SF3">
    <property type="entry name" value="PHOSPHOPANTETHEINE ADENYLYLTRANSFERASE"/>
    <property type="match status" value="1"/>
</dbReference>
<evidence type="ECO:0000256" key="4">
    <source>
        <dbReference type="ARBA" id="ARBA00022695"/>
    </source>
</evidence>
<evidence type="ECO:0000259" key="8">
    <source>
        <dbReference type="Pfam" id="PF01467"/>
    </source>
</evidence>
<evidence type="ECO:0000256" key="5">
    <source>
        <dbReference type="ARBA" id="ARBA00022741"/>
    </source>
</evidence>
<keyword evidence="3 9" id="KW-0808">Transferase</keyword>
<keyword evidence="5" id="KW-0547">Nucleotide-binding</keyword>
<keyword evidence="4 9" id="KW-0548">Nucleotidyltransferase</keyword>
<evidence type="ECO:0000313" key="9">
    <source>
        <dbReference type="EMBL" id="SUS07032.1"/>
    </source>
</evidence>
<organism evidence="9">
    <name type="scientific">metagenome</name>
    <dbReference type="NCBI Taxonomy" id="256318"/>
    <lineage>
        <taxon>unclassified sequences</taxon>
        <taxon>metagenomes</taxon>
    </lineage>
</organism>
<dbReference type="CDD" id="cd02165">
    <property type="entry name" value="NMNAT"/>
    <property type="match status" value="1"/>
</dbReference>
<name>A0A380TEZ0_9ZZZZ</name>
<accession>A0A380TEZ0</accession>
<sequence>MRRIGLLGGSFNPAHDGHRYISLEALKRLGLDQVWWLVSPQNPLKGTADMAPFRQRLRFARTAAQHPRIIVTDVEQRLGTVYTVDTLRRLLPRFPECRFVWLMGADNLIQIGSWKGWREIFVSVPIAVFARPPYSSLALVGKAARVFASARLPEARATQVATMRPPAWVYLHMRPHPGSATRIRQHGRVDAAQGAVSRR</sequence>
<keyword evidence="2" id="KW-0662">Pyridine nucleotide biosynthesis</keyword>
<dbReference type="InterPro" id="IPR014729">
    <property type="entry name" value="Rossmann-like_a/b/a_fold"/>
</dbReference>
<dbReference type="SUPFAM" id="SSF52374">
    <property type="entry name" value="Nucleotidylyl transferase"/>
    <property type="match status" value="1"/>
</dbReference>
<dbReference type="HAMAP" id="MF_00244">
    <property type="entry name" value="NaMN_adenylyltr"/>
    <property type="match status" value="1"/>
</dbReference>
<evidence type="ECO:0000256" key="7">
    <source>
        <dbReference type="ARBA" id="ARBA00023027"/>
    </source>
</evidence>
<dbReference type="GO" id="GO:0005524">
    <property type="term" value="F:ATP binding"/>
    <property type="evidence" value="ECO:0007669"/>
    <property type="project" value="UniProtKB-KW"/>
</dbReference>
<proteinExistence type="inferred from homology"/>
<dbReference type="PANTHER" id="PTHR39321">
    <property type="entry name" value="NICOTINATE-NUCLEOTIDE ADENYLYLTRANSFERASE-RELATED"/>
    <property type="match status" value="1"/>
</dbReference>
<dbReference type="EC" id="2.7.7.18" evidence="9"/>
<dbReference type="GO" id="GO:0004515">
    <property type="term" value="F:nicotinate-nucleotide adenylyltransferase activity"/>
    <property type="evidence" value="ECO:0007669"/>
    <property type="project" value="UniProtKB-EC"/>
</dbReference>
<dbReference type="EMBL" id="UIDG01000296">
    <property type="protein sequence ID" value="SUS07032.1"/>
    <property type="molecule type" value="Genomic_DNA"/>
</dbReference>
<dbReference type="NCBIfam" id="NF000843">
    <property type="entry name" value="PRK00071.2-2"/>
    <property type="match status" value="1"/>
</dbReference>
<dbReference type="Pfam" id="PF01467">
    <property type="entry name" value="CTP_transf_like"/>
    <property type="match status" value="1"/>
</dbReference>
<comment type="pathway">
    <text evidence="1">Cofactor biosynthesis; NAD(+) biosynthesis.</text>
</comment>
<dbReference type="AlphaFoldDB" id="A0A380TEZ0"/>
<evidence type="ECO:0000256" key="3">
    <source>
        <dbReference type="ARBA" id="ARBA00022679"/>
    </source>
</evidence>
<evidence type="ECO:0000256" key="2">
    <source>
        <dbReference type="ARBA" id="ARBA00022642"/>
    </source>
</evidence>
<dbReference type="Gene3D" id="3.40.50.620">
    <property type="entry name" value="HUPs"/>
    <property type="match status" value="1"/>
</dbReference>
<dbReference type="UniPathway" id="UPA00253"/>
<gene>
    <name evidence="9" type="primary">nadD</name>
    <name evidence="9" type="ORF">DF3PB_3650004</name>
</gene>
<dbReference type="InterPro" id="IPR004821">
    <property type="entry name" value="Cyt_trans-like"/>
</dbReference>
<evidence type="ECO:0000256" key="6">
    <source>
        <dbReference type="ARBA" id="ARBA00022840"/>
    </source>
</evidence>
<reference evidence="9" key="1">
    <citation type="submission" date="2018-07" db="EMBL/GenBank/DDBJ databases">
        <authorList>
            <person name="Quirk P.G."/>
            <person name="Krulwich T.A."/>
        </authorList>
    </citation>
    <scope>NUCLEOTIDE SEQUENCE</scope>
</reference>
<dbReference type="InterPro" id="IPR005248">
    <property type="entry name" value="NadD/NMNAT"/>
</dbReference>
<dbReference type="GO" id="GO:0009435">
    <property type="term" value="P:NAD+ biosynthetic process"/>
    <property type="evidence" value="ECO:0007669"/>
    <property type="project" value="UniProtKB-UniPathway"/>
</dbReference>
<keyword evidence="7" id="KW-0520">NAD</keyword>
<keyword evidence="6" id="KW-0067">ATP-binding</keyword>
<protein>
    <submittedName>
        <fullName evidence="9">Putative nicotinate-nucleotide adenylyltransferase</fullName>
        <ecNumber evidence="9">2.7.7.18</ecNumber>
    </submittedName>
</protein>